<dbReference type="CDD" id="cd03443">
    <property type="entry name" value="PaaI_thioesterase"/>
    <property type="match status" value="1"/>
</dbReference>
<protein>
    <submittedName>
        <fullName evidence="4">Phenylacetic acid degradation-related protein</fullName>
    </submittedName>
</protein>
<evidence type="ECO:0000313" key="4">
    <source>
        <dbReference type="EMBL" id="EKF21003.1"/>
    </source>
</evidence>
<dbReference type="PANTHER" id="PTHR21660:SF1">
    <property type="entry name" value="ACYL-COENZYME A THIOESTERASE 13"/>
    <property type="match status" value="1"/>
</dbReference>
<dbReference type="InterPro" id="IPR039298">
    <property type="entry name" value="ACOT13"/>
</dbReference>
<dbReference type="PANTHER" id="PTHR21660">
    <property type="entry name" value="THIOESTERASE SUPERFAMILY MEMBER-RELATED"/>
    <property type="match status" value="1"/>
</dbReference>
<comment type="similarity">
    <text evidence="1">Belongs to the thioesterase PaaI family.</text>
</comment>
<dbReference type="PATRIC" id="fig|391937.3.peg.303"/>
<evidence type="ECO:0000256" key="2">
    <source>
        <dbReference type="ARBA" id="ARBA00022801"/>
    </source>
</evidence>
<dbReference type="AlphaFoldDB" id="K2NA60"/>
<accession>K2NA60</accession>
<dbReference type="GO" id="GO:0047617">
    <property type="term" value="F:fatty acyl-CoA hydrolase activity"/>
    <property type="evidence" value="ECO:0007669"/>
    <property type="project" value="InterPro"/>
</dbReference>
<dbReference type="Gene3D" id="3.10.129.10">
    <property type="entry name" value="Hotdog Thioesterase"/>
    <property type="match status" value="1"/>
</dbReference>
<dbReference type="Pfam" id="PF03061">
    <property type="entry name" value="4HBT"/>
    <property type="match status" value="1"/>
</dbReference>
<comment type="caution">
    <text evidence="4">The sequence shown here is derived from an EMBL/GenBank/DDBJ whole genome shotgun (WGS) entry which is preliminary data.</text>
</comment>
<dbReference type="Proteomes" id="UP000006786">
    <property type="component" value="Unassembled WGS sequence"/>
</dbReference>
<dbReference type="InterPro" id="IPR003736">
    <property type="entry name" value="PAAI_dom"/>
</dbReference>
<dbReference type="InterPro" id="IPR029069">
    <property type="entry name" value="HotDog_dom_sf"/>
</dbReference>
<dbReference type="SUPFAM" id="SSF54637">
    <property type="entry name" value="Thioesterase/thiol ester dehydrase-isomerase"/>
    <property type="match status" value="1"/>
</dbReference>
<evidence type="ECO:0000313" key="5">
    <source>
        <dbReference type="Proteomes" id="UP000006786"/>
    </source>
</evidence>
<dbReference type="NCBIfam" id="TIGR00369">
    <property type="entry name" value="unchar_dom_1"/>
    <property type="match status" value="1"/>
</dbReference>
<reference evidence="4 5" key="1">
    <citation type="journal article" date="2012" name="J. Bacteriol.">
        <title>Genome Sequence of Nitratireductor pacificus Type Strain pht-3B.</title>
        <authorList>
            <person name="Lai Q."/>
            <person name="Li G."/>
            <person name="Shao Z."/>
        </authorList>
    </citation>
    <scope>NUCLEOTIDE SEQUENCE [LARGE SCALE GENOMIC DNA]</scope>
    <source>
        <strain evidence="5">pht-3B</strain>
    </source>
</reference>
<evidence type="ECO:0000259" key="3">
    <source>
        <dbReference type="Pfam" id="PF03061"/>
    </source>
</evidence>
<dbReference type="eggNOG" id="COG2050">
    <property type="taxonomic scope" value="Bacteria"/>
</dbReference>
<evidence type="ECO:0000256" key="1">
    <source>
        <dbReference type="ARBA" id="ARBA00008324"/>
    </source>
</evidence>
<dbReference type="EMBL" id="AMRM01000001">
    <property type="protein sequence ID" value="EKF21003.1"/>
    <property type="molecule type" value="Genomic_DNA"/>
</dbReference>
<feature type="domain" description="Thioesterase" evidence="3">
    <location>
        <begin position="52"/>
        <end position="124"/>
    </location>
</feature>
<sequence>MNMDFQQLTELVAQAEFHKFLKLVPVSSDEESGTVVFELPYDDAYSIFPAAGNYHGGVIASLVDVAGAMACSLVKGHPTPTVNLRIDFMQTPRRTDLVATGKVCRIGRSIGVADVEIAGKDGTTYALGRGTFSTVSPEPKLFEKA</sequence>
<gene>
    <name evidence="4" type="ORF">NA2_01455</name>
</gene>
<name>K2NA60_9HYPH</name>
<keyword evidence="2" id="KW-0378">Hydrolase</keyword>
<dbReference type="InterPro" id="IPR006683">
    <property type="entry name" value="Thioestr_dom"/>
</dbReference>
<keyword evidence="5" id="KW-1185">Reference proteome</keyword>
<proteinExistence type="inferred from homology"/>
<dbReference type="STRING" id="391937.NA2_01455"/>
<organism evidence="4 5">
    <name type="scientific">Nitratireductor pacificus pht-3B</name>
    <dbReference type="NCBI Taxonomy" id="391937"/>
    <lineage>
        <taxon>Bacteria</taxon>
        <taxon>Pseudomonadati</taxon>
        <taxon>Pseudomonadota</taxon>
        <taxon>Alphaproteobacteria</taxon>
        <taxon>Hyphomicrobiales</taxon>
        <taxon>Phyllobacteriaceae</taxon>
        <taxon>Nitratireductor</taxon>
    </lineage>
</organism>